<dbReference type="AlphaFoldDB" id="A0A9P6VRF1"/>
<feature type="region of interest" description="Disordered" evidence="1">
    <location>
        <begin position="624"/>
        <end position="662"/>
    </location>
</feature>
<feature type="compositionally biased region" description="Polar residues" evidence="1">
    <location>
        <begin position="946"/>
        <end position="961"/>
    </location>
</feature>
<evidence type="ECO:0000313" key="3">
    <source>
        <dbReference type="Proteomes" id="UP000777482"/>
    </source>
</evidence>
<feature type="compositionally biased region" description="Basic and acidic residues" evidence="1">
    <location>
        <begin position="99"/>
        <end position="108"/>
    </location>
</feature>
<feature type="compositionally biased region" description="Low complexity" evidence="1">
    <location>
        <begin position="515"/>
        <end position="528"/>
    </location>
</feature>
<dbReference type="EMBL" id="PUHQ01000211">
    <property type="protein sequence ID" value="KAG0653413.1"/>
    <property type="molecule type" value="Genomic_DNA"/>
</dbReference>
<gene>
    <name evidence="2" type="ORF">C6P46_002860</name>
</gene>
<proteinExistence type="predicted"/>
<name>A0A9P6VRF1_RHOMI</name>
<evidence type="ECO:0000256" key="1">
    <source>
        <dbReference type="SAM" id="MobiDB-lite"/>
    </source>
</evidence>
<feature type="region of interest" description="Disordered" evidence="1">
    <location>
        <begin position="424"/>
        <end position="462"/>
    </location>
</feature>
<feature type="region of interest" description="Disordered" evidence="1">
    <location>
        <begin position="149"/>
        <end position="325"/>
    </location>
</feature>
<feature type="compositionally biased region" description="Low complexity" evidence="1">
    <location>
        <begin position="962"/>
        <end position="979"/>
    </location>
</feature>
<accession>A0A9P6VRF1</accession>
<evidence type="ECO:0000313" key="2">
    <source>
        <dbReference type="EMBL" id="KAG0653413.1"/>
    </source>
</evidence>
<comment type="caution">
    <text evidence="2">The sequence shown here is derived from an EMBL/GenBank/DDBJ whole genome shotgun (WGS) entry which is preliminary data.</text>
</comment>
<feature type="region of interest" description="Disordered" evidence="1">
    <location>
        <begin position="387"/>
        <end position="412"/>
    </location>
</feature>
<feature type="compositionally biased region" description="Polar residues" evidence="1">
    <location>
        <begin position="88"/>
        <end position="97"/>
    </location>
</feature>
<keyword evidence="3" id="KW-1185">Reference proteome</keyword>
<feature type="compositionally biased region" description="Basic and acidic residues" evidence="1">
    <location>
        <begin position="1"/>
        <end position="10"/>
    </location>
</feature>
<reference evidence="2 3" key="1">
    <citation type="submission" date="2020-11" db="EMBL/GenBank/DDBJ databases">
        <title>Kefir isolates.</title>
        <authorList>
            <person name="Marcisauskas S."/>
            <person name="Kim Y."/>
            <person name="Blasche S."/>
        </authorList>
    </citation>
    <scope>NUCLEOTIDE SEQUENCE [LARGE SCALE GENOMIC DNA]</scope>
    <source>
        <strain evidence="2 3">KR</strain>
    </source>
</reference>
<feature type="compositionally biased region" description="Basic and acidic residues" evidence="1">
    <location>
        <begin position="315"/>
        <end position="325"/>
    </location>
</feature>
<organism evidence="2 3">
    <name type="scientific">Rhodotorula mucilaginosa</name>
    <name type="common">Yeast</name>
    <name type="synonym">Rhodotorula rubra</name>
    <dbReference type="NCBI Taxonomy" id="5537"/>
    <lineage>
        <taxon>Eukaryota</taxon>
        <taxon>Fungi</taxon>
        <taxon>Dikarya</taxon>
        <taxon>Basidiomycota</taxon>
        <taxon>Pucciniomycotina</taxon>
        <taxon>Microbotryomycetes</taxon>
        <taxon>Sporidiobolales</taxon>
        <taxon>Sporidiobolaceae</taxon>
        <taxon>Rhodotorula</taxon>
    </lineage>
</organism>
<feature type="compositionally biased region" description="Basic and acidic residues" evidence="1">
    <location>
        <begin position="161"/>
        <end position="183"/>
    </location>
</feature>
<feature type="compositionally biased region" description="Acidic residues" evidence="1">
    <location>
        <begin position="210"/>
        <end position="222"/>
    </location>
</feature>
<sequence length="1198" mass="128060">MQPERPEDGNGRSLSPSEGTAGLSGHANHPSQLDLALFHSAAPSDRHGEERRATAARSRAIDSLDSAKEATSSAAEGGIRTGRDVPEPSSSTATAQRQRLRDSADAEAHQVSTDPADSDGVNADAKQTTSPVVSVFAIPRDKLFARWTAANGPDTGASSSEAEKGAALDENRETHRRDERRLDASPQEGPDGGGGGARASDFVSPTDPATDSDWECAAEDEQAVQTARHWQWQPALLKRARSAEAGATTHSSTDAAGRGVHPGRKAVAGFADLPRSHDEGDEDLEPASQRRRTDEHAPGDVGSEAPTTVKPVHGASEEWRQDREANLYSLPAQEVVRIVGGQDPARTRLSIGASLPPSYEFNSSIVPPGAAYPYGDANTPLLRLQTTTTTGGGTSTFSGRAGTTAMTPSQWQGKGSAYYVADEQQRAQSSMQGYPPPPAAAADSTSQNGSAAARQAHPIYDSPESLLQRTSSSSYHYGGVPGYVYDWTQQQQQQEQRYPSPSPGLPFSQPRGYDASSPSTRVTASSSALSNLRGSKGEWSDPASSAATTVSTSVSNTPSSSPLLSRSTKAAETRDAVPIRTQSNLASITRNAPAPGSSLYSQGKRAAKLYSSVVVPVERGRIDAQDATSRVTSGSGGGGTTSTTSGSKVRKPSGRKPTPANAYSINQVRRLCRVTLISRLATSLNIRSLLFPLMLHRFKESCPSSTSFVGSSRILKRSETSLPGRAFCPKSSPCTRSHYNLRGEETLKPLEYTAQEGRLGSIGQDRLRERRHAQTDVDAHVFARESASFDSYVVVFLFTRLCVEELVYGTGAYVWDLSTRRTGQFAVYGFSPIKDPEELAEVLDPATQPADAWRAYVDESGTFHRDSLNDIEALKKMVAKKKGGGSTTTTTTTAGGRQSLAAQQQPQPSAAVIPVQAQGIDRRTTVLPSFPGNVIAATTPGAGGTSFPTLQQGYWPSATTTQSGHPHASSSSSSSSGYPHYHHYHQQQQRHQQQASPSASASASEFGHIVPKPAGQAQGQGDRDVGARPRPKTAGRGRNLWSVRSVVAAELAKAASLNAEKLQFGNVTRPIKTSTFSWPPSSIRNADGSGAIVRRFRNSSLSFLSQRIRDADEGLYTPKSFNDADYQSALLLLRLSSNAGLDSLAQPLSLPNSYTVRQRFSTFRLIPSPAKILEIEIFINFEASFSFRPRMPARIAKK</sequence>
<feature type="compositionally biased region" description="Low complexity" evidence="1">
    <location>
        <begin position="540"/>
        <end position="568"/>
    </location>
</feature>
<protein>
    <submittedName>
        <fullName evidence="2">Uncharacterized protein</fullName>
    </submittedName>
</protein>
<feature type="compositionally biased region" description="Polar residues" evidence="1">
    <location>
        <begin position="580"/>
        <end position="590"/>
    </location>
</feature>
<feature type="compositionally biased region" description="Basic and acidic residues" evidence="1">
    <location>
        <begin position="44"/>
        <end position="68"/>
    </location>
</feature>
<dbReference type="Proteomes" id="UP000777482">
    <property type="component" value="Unassembled WGS sequence"/>
</dbReference>
<feature type="compositionally biased region" description="Low complexity" evidence="1">
    <location>
        <begin position="887"/>
        <end position="912"/>
    </location>
</feature>
<feature type="compositionally biased region" description="Low complexity" evidence="1">
    <location>
        <begin position="395"/>
        <end position="405"/>
    </location>
</feature>
<feature type="region of interest" description="Disordered" evidence="1">
    <location>
        <begin position="879"/>
        <end position="912"/>
    </location>
</feature>
<feature type="compositionally biased region" description="Low complexity" evidence="1">
    <location>
        <begin position="986"/>
        <end position="1004"/>
    </location>
</feature>
<feature type="region of interest" description="Disordered" evidence="1">
    <location>
        <begin position="490"/>
        <end position="601"/>
    </location>
</feature>
<feature type="region of interest" description="Disordered" evidence="1">
    <location>
        <begin position="1"/>
        <end position="135"/>
    </location>
</feature>
<feature type="region of interest" description="Disordered" evidence="1">
    <location>
        <begin position="940"/>
        <end position="1038"/>
    </location>
</feature>